<protein>
    <submittedName>
        <fullName evidence="5">AMP-binding protein</fullName>
    </submittedName>
</protein>
<dbReference type="Pfam" id="PF00501">
    <property type="entry name" value="AMP-binding"/>
    <property type="match status" value="1"/>
</dbReference>
<organism evidence="5 6">
    <name type="scientific">Kibdelosporangium lantanae</name>
    <dbReference type="NCBI Taxonomy" id="1497396"/>
    <lineage>
        <taxon>Bacteria</taxon>
        <taxon>Bacillati</taxon>
        <taxon>Actinomycetota</taxon>
        <taxon>Actinomycetes</taxon>
        <taxon>Pseudonocardiales</taxon>
        <taxon>Pseudonocardiaceae</taxon>
        <taxon>Kibdelosporangium</taxon>
    </lineage>
</organism>
<comment type="caution">
    <text evidence="5">The sequence shown here is derived from an EMBL/GenBank/DDBJ whole genome shotgun (WGS) entry which is preliminary data.</text>
</comment>
<keyword evidence="2" id="KW-0597">Phosphoprotein</keyword>
<feature type="compositionally biased region" description="Polar residues" evidence="3">
    <location>
        <begin position="68"/>
        <end position="105"/>
    </location>
</feature>
<proteinExistence type="predicted"/>
<feature type="domain" description="AMP-dependent synthetase/ligase" evidence="4">
    <location>
        <begin position="2"/>
        <end position="56"/>
    </location>
</feature>
<evidence type="ECO:0000313" key="6">
    <source>
        <dbReference type="Proteomes" id="UP001597045"/>
    </source>
</evidence>
<sequence>VEDVVAVSVPRSAEWLALVLGVWKTGAVYLPIDATQPPERLAMMLTDAQVATHLRELPAVDGLPTASPAGTLSPANAASGSPATTRTSTSGSSPYAAAMSNTPNANDMIPSETPSKTTTASR</sequence>
<keyword evidence="6" id="KW-1185">Reference proteome</keyword>
<dbReference type="Gene3D" id="3.40.50.980">
    <property type="match status" value="1"/>
</dbReference>
<gene>
    <name evidence="5" type="ORF">ACFQ1S_10200</name>
</gene>
<dbReference type="Proteomes" id="UP001597045">
    <property type="component" value="Unassembled WGS sequence"/>
</dbReference>
<evidence type="ECO:0000313" key="5">
    <source>
        <dbReference type="EMBL" id="MFD1045906.1"/>
    </source>
</evidence>
<name>A0ABW3M5K6_9PSEU</name>
<feature type="non-terminal residue" evidence="5">
    <location>
        <position position="1"/>
    </location>
</feature>
<dbReference type="PANTHER" id="PTHR44845:SF6">
    <property type="entry name" value="BETA-ALANINE-ACTIVATING ENZYME"/>
    <property type="match status" value="1"/>
</dbReference>
<reference evidence="6" key="1">
    <citation type="journal article" date="2019" name="Int. J. Syst. Evol. Microbiol.">
        <title>The Global Catalogue of Microorganisms (GCM) 10K type strain sequencing project: providing services to taxonomists for standard genome sequencing and annotation.</title>
        <authorList>
            <consortium name="The Broad Institute Genomics Platform"/>
            <consortium name="The Broad Institute Genome Sequencing Center for Infectious Disease"/>
            <person name="Wu L."/>
            <person name="Ma J."/>
        </authorList>
    </citation>
    <scope>NUCLEOTIDE SEQUENCE [LARGE SCALE GENOMIC DNA]</scope>
    <source>
        <strain evidence="6">JCM 31486</strain>
    </source>
</reference>
<dbReference type="SUPFAM" id="SSF56801">
    <property type="entry name" value="Acetyl-CoA synthetase-like"/>
    <property type="match status" value="1"/>
</dbReference>
<dbReference type="InterPro" id="IPR000873">
    <property type="entry name" value="AMP-dep_synth/lig_dom"/>
</dbReference>
<evidence type="ECO:0000259" key="4">
    <source>
        <dbReference type="Pfam" id="PF00501"/>
    </source>
</evidence>
<evidence type="ECO:0000256" key="1">
    <source>
        <dbReference type="ARBA" id="ARBA00022450"/>
    </source>
</evidence>
<evidence type="ECO:0000256" key="3">
    <source>
        <dbReference type="SAM" id="MobiDB-lite"/>
    </source>
</evidence>
<dbReference type="EMBL" id="JBHTIS010000452">
    <property type="protein sequence ID" value="MFD1045906.1"/>
    <property type="molecule type" value="Genomic_DNA"/>
</dbReference>
<evidence type="ECO:0000256" key="2">
    <source>
        <dbReference type="ARBA" id="ARBA00022553"/>
    </source>
</evidence>
<feature type="compositionally biased region" description="Polar residues" evidence="3">
    <location>
        <begin position="112"/>
        <end position="122"/>
    </location>
</feature>
<dbReference type="PANTHER" id="PTHR44845">
    <property type="entry name" value="CARRIER DOMAIN-CONTAINING PROTEIN"/>
    <property type="match status" value="1"/>
</dbReference>
<feature type="region of interest" description="Disordered" evidence="3">
    <location>
        <begin position="59"/>
        <end position="122"/>
    </location>
</feature>
<keyword evidence="1" id="KW-0596">Phosphopantetheine</keyword>
<accession>A0ABW3M5K6</accession>